<dbReference type="Pfam" id="PF09113">
    <property type="entry name" value="N-glycanase_C"/>
    <property type="match status" value="1"/>
</dbReference>
<dbReference type="AlphaFoldDB" id="A0A0F6WA47"/>
<dbReference type="Pfam" id="PF09112">
    <property type="entry name" value="N-glycanase_N"/>
    <property type="match status" value="1"/>
</dbReference>
<accession>A0A0F6WA47</accession>
<dbReference type="GO" id="GO:0016798">
    <property type="term" value="F:hydrolase activity, acting on glycosyl bonds"/>
    <property type="evidence" value="ECO:0007669"/>
    <property type="project" value="UniProtKB-KW"/>
</dbReference>
<gene>
    <name evidence="4" type="ORF">DB32_008447</name>
</gene>
<feature type="domain" description="Peptide-N-glycosidase F N-terminal" evidence="3">
    <location>
        <begin position="49"/>
        <end position="177"/>
    </location>
</feature>
<evidence type="ECO:0000313" key="4">
    <source>
        <dbReference type="EMBL" id="AKF11298.1"/>
    </source>
</evidence>
<dbReference type="InterPro" id="IPR014784">
    <property type="entry name" value="Cu2_ascorb_mOase-like_C"/>
</dbReference>
<dbReference type="EMBL" id="CP011125">
    <property type="protein sequence ID" value="AKF11298.1"/>
    <property type="molecule type" value="Genomic_DNA"/>
</dbReference>
<dbReference type="STRING" id="927083.DB32_008447"/>
<evidence type="ECO:0000313" key="5">
    <source>
        <dbReference type="Proteomes" id="UP000034883"/>
    </source>
</evidence>
<name>A0A0F6WA47_9BACT</name>
<sequence length="363" mass="39162">MSVDTSQRAAWLLVCLLATACGDDDASSGGDAGETPQSDAGSAPTEPLTVVAMDGEHVHFTVENRRRVNVEVDFPPLDQRYGEVIMHFALRCPPEGGCDWWDRRGALMIVENPGVPEEEEQRIEISRFVTPYRVGAAWDVDVTDLRPLLSGRRTLQVFIDTWVGPGHANGAGWLVDVSFEHRPGVLERRAIAVVPVFRSQQPVYGDPARSIPSQVPPVTLDVPAGASALAIRSFITGHGQGNAENCAEFCPRDHTFSVEGQAFTRNVWRDDCATTAAPGQAGTYTYPRAGWCPGAVTHDWSFDVPLPSDGTVDVGYDVATYENSCRPGVAVCSGCTLGTGCEYDGGAHAEPHYDLSALLIAYE</sequence>
<proteinExistence type="predicted"/>
<dbReference type="SMART" id="SM01290">
    <property type="entry name" value="N-glycanase_N"/>
    <property type="match status" value="1"/>
</dbReference>
<keyword evidence="4" id="KW-0378">Hydrolase</keyword>
<dbReference type="PANTHER" id="PTHR39319:SF1">
    <property type="entry name" value="SI:DKEY-256H2.1"/>
    <property type="match status" value="1"/>
</dbReference>
<dbReference type="KEGG" id="samy:DB32_008447"/>
<dbReference type="SUPFAM" id="SSF49742">
    <property type="entry name" value="PHM/PNGase F"/>
    <property type="match status" value="2"/>
</dbReference>
<protein>
    <submittedName>
        <fullName evidence="4">N-glycosidase F, putative</fullName>
    </submittedName>
</protein>
<dbReference type="OrthoDB" id="6281169at2"/>
<reference evidence="4 5" key="1">
    <citation type="submission" date="2015-03" db="EMBL/GenBank/DDBJ databases">
        <title>Genome assembly of Sandaracinus amylolyticus DSM 53668.</title>
        <authorList>
            <person name="Sharma G."/>
            <person name="Subramanian S."/>
        </authorList>
    </citation>
    <scope>NUCLEOTIDE SEQUENCE [LARGE SCALE GENOMIC DNA]</scope>
    <source>
        <strain evidence="4 5">DSM 53668</strain>
    </source>
</reference>
<dbReference type="GO" id="GO:0016715">
    <property type="term" value="F:oxidoreductase activity, acting on paired donors, with incorporation or reduction of molecular oxygen, reduced ascorbate as one donor, and incorporation of one atom of oxygen"/>
    <property type="evidence" value="ECO:0007669"/>
    <property type="project" value="InterPro"/>
</dbReference>
<dbReference type="Proteomes" id="UP000034883">
    <property type="component" value="Chromosome"/>
</dbReference>
<keyword evidence="1" id="KW-1015">Disulfide bond</keyword>
<feature type="region of interest" description="Disordered" evidence="2">
    <location>
        <begin position="25"/>
        <end position="45"/>
    </location>
</feature>
<dbReference type="RefSeq" id="WP_053238177.1">
    <property type="nucleotide sequence ID" value="NZ_CP011125.1"/>
</dbReference>
<dbReference type="Gene3D" id="2.60.120.230">
    <property type="match status" value="2"/>
</dbReference>
<keyword evidence="4" id="KW-0326">Glycosidase</keyword>
<organism evidence="4 5">
    <name type="scientific">Sandaracinus amylolyticus</name>
    <dbReference type="NCBI Taxonomy" id="927083"/>
    <lineage>
        <taxon>Bacteria</taxon>
        <taxon>Pseudomonadati</taxon>
        <taxon>Myxococcota</taxon>
        <taxon>Polyangia</taxon>
        <taxon>Polyangiales</taxon>
        <taxon>Sandaracinaceae</taxon>
        <taxon>Sandaracinus</taxon>
    </lineage>
</organism>
<evidence type="ECO:0000259" key="3">
    <source>
        <dbReference type="SMART" id="SM01290"/>
    </source>
</evidence>
<keyword evidence="5" id="KW-1185">Reference proteome</keyword>
<dbReference type="InterPro" id="IPR015196">
    <property type="entry name" value="PngaseF_N"/>
</dbReference>
<dbReference type="InterPro" id="IPR015197">
    <property type="entry name" value="PngaseF_C"/>
</dbReference>
<dbReference type="InterPro" id="IPR053251">
    <property type="entry name" value="N-glycanase"/>
</dbReference>
<evidence type="ECO:0000256" key="1">
    <source>
        <dbReference type="ARBA" id="ARBA00023157"/>
    </source>
</evidence>
<dbReference type="InterPro" id="IPR008977">
    <property type="entry name" value="PHM/PNGase_F_dom_sf"/>
</dbReference>
<dbReference type="PANTHER" id="PTHR39319">
    <property type="entry name" value="SI:DKEY-256H2.1"/>
    <property type="match status" value="1"/>
</dbReference>
<evidence type="ECO:0000256" key="2">
    <source>
        <dbReference type="SAM" id="MobiDB-lite"/>
    </source>
</evidence>